<dbReference type="PANTHER" id="PTHR12526">
    <property type="entry name" value="GLYCOSYLTRANSFERASE"/>
    <property type="match status" value="1"/>
</dbReference>
<dbReference type="PANTHER" id="PTHR12526:SF637">
    <property type="entry name" value="GLYCOSYLTRANSFERASE EPSF-RELATED"/>
    <property type="match status" value="1"/>
</dbReference>
<feature type="domain" description="Glycosyltransferase subfamily 4-like N-terminal" evidence="2">
    <location>
        <begin position="13"/>
        <end position="219"/>
    </location>
</feature>
<dbReference type="GO" id="GO:0016757">
    <property type="term" value="F:glycosyltransferase activity"/>
    <property type="evidence" value="ECO:0007669"/>
    <property type="project" value="InterPro"/>
</dbReference>
<dbReference type="SUPFAM" id="SSF53756">
    <property type="entry name" value="UDP-Glycosyltransferase/glycogen phosphorylase"/>
    <property type="match status" value="1"/>
</dbReference>
<proteinExistence type="predicted"/>
<evidence type="ECO:0000313" key="3">
    <source>
        <dbReference type="EMBL" id="MBO8475866.1"/>
    </source>
</evidence>
<dbReference type="Proteomes" id="UP000823598">
    <property type="component" value="Unassembled WGS sequence"/>
</dbReference>
<protein>
    <submittedName>
        <fullName evidence="3">Glycosyltransferase</fullName>
    </submittedName>
</protein>
<dbReference type="EMBL" id="JADIMC010000033">
    <property type="protein sequence ID" value="MBO8475866.1"/>
    <property type="molecule type" value="Genomic_DNA"/>
</dbReference>
<evidence type="ECO:0000313" key="4">
    <source>
        <dbReference type="Proteomes" id="UP000823598"/>
    </source>
</evidence>
<sequence>MKVVILNTSDTNGGAAVVSLRLMRALCDAGVDARMLVVDHRADDERVAVAGTPEQYKWAFYTERLKIFLRNGFSRRNLFKVSTACCGVDVLSHEWVKRADVVCINWINQGMMSLRDVERLCRTGKKVIWTMHDMWCCTGICHHAYDCGGFHQECGRCPFLDSRFKRDLSHKVWKQKKHIFDKSGIHFVPVSNWLAQRCRESSLLCGRPLTVIPNAVPVESFDWHRKGDASKKVMAMGAARLDDPVKGFGLMMEAVNKIADDYPDKATGVELLLFGNIRDESLLSNIRLPYKWIGTVPPERLPEIYRQCDVVVSSSHFETLPTTLVEGQAAGCLAVAFDHGGQSDIISHLDNGYLAAYPDSSDLAAGLLWAISQNQDRERIHKGVADRFSEKVVAGRYVSLFDEV</sequence>
<reference evidence="3" key="2">
    <citation type="journal article" date="2021" name="PeerJ">
        <title>Extensive microbial diversity within the chicken gut microbiome revealed by metagenomics and culture.</title>
        <authorList>
            <person name="Gilroy R."/>
            <person name="Ravi A."/>
            <person name="Getino M."/>
            <person name="Pursley I."/>
            <person name="Horton D.L."/>
            <person name="Alikhan N.F."/>
            <person name="Baker D."/>
            <person name="Gharbi K."/>
            <person name="Hall N."/>
            <person name="Watson M."/>
            <person name="Adriaenssens E.M."/>
            <person name="Foster-Nyarko E."/>
            <person name="Jarju S."/>
            <person name="Secka A."/>
            <person name="Antonio M."/>
            <person name="Oren A."/>
            <person name="Chaudhuri R.R."/>
            <person name="La Ragione R."/>
            <person name="Hildebrand F."/>
            <person name="Pallen M.J."/>
        </authorList>
    </citation>
    <scope>NUCLEOTIDE SEQUENCE</scope>
    <source>
        <strain evidence="3">6919</strain>
    </source>
</reference>
<reference evidence="3" key="1">
    <citation type="submission" date="2020-10" db="EMBL/GenBank/DDBJ databases">
        <authorList>
            <person name="Gilroy R."/>
        </authorList>
    </citation>
    <scope>NUCLEOTIDE SEQUENCE</scope>
    <source>
        <strain evidence="3">6919</strain>
    </source>
</reference>
<name>A0A9D9IPI8_9BACT</name>
<accession>A0A9D9IPI8</accession>
<dbReference type="InterPro" id="IPR001296">
    <property type="entry name" value="Glyco_trans_1"/>
</dbReference>
<dbReference type="InterPro" id="IPR028098">
    <property type="entry name" value="Glyco_trans_4-like_N"/>
</dbReference>
<dbReference type="Pfam" id="PF00534">
    <property type="entry name" value="Glycos_transf_1"/>
    <property type="match status" value="1"/>
</dbReference>
<evidence type="ECO:0000259" key="1">
    <source>
        <dbReference type="Pfam" id="PF00534"/>
    </source>
</evidence>
<evidence type="ECO:0000259" key="2">
    <source>
        <dbReference type="Pfam" id="PF13439"/>
    </source>
</evidence>
<feature type="domain" description="Glycosyl transferase family 1" evidence="1">
    <location>
        <begin position="243"/>
        <end position="382"/>
    </location>
</feature>
<dbReference type="Pfam" id="PF13439">
    <property type="entry name" value="Glyco_transf_4"/>
    <property type="match status" value="1"/>
</dbReference>
<organism evidence="3 4">
    <name type="scientific">Candidatus Limisoma faecipullorum</name>
    <dbReference type="NCBI Taxonomy" id="2840854"/>
    <lineage>
        <taxon>Bacteria</taxon>
        <taxon>Pseudomonadati</taxon>
        <taxon>Bacteroidota</taxon>
        <taxon>Bacteroidia</taxon>
        <taxon>Bacteroidales</taxon>
        <taxon>Candidatus Limisoma</taxon>
    </lineage>
</organism>
<dbReference type="Gene3D" id="3.40.50.2000">
    <property type="entry name" value="Glycogen Phosphorylase B"/>
    <property type="match status" value="2"/>
</dbReference>
<comment type="caution">
    <text evidence="3">The sequence shown here is derived from an EMBL/GenBank/DDBJ whole genome shotgun (WGS) entry which is preliminary data.</text>
</comment>
<dbReference type="AlphaFoldDB" id="A0A9D9IPI8"/>
<gene>
    <name evidence="3" type="ORF">IAB88_02600</name>
</gene>